<dbReference type="EMBL" id="MN688676">
    <property type="protein sequence ID" value="QIZ31162.1"/>
    <property type="molecule type" value="Genomic_DNA"/>
</dbReference>
<dbReference type="SUPFAM" id="SSF51197">
    <property type="entry name" value="Clavaminate synthase-like"/>
    <property type="match status" value="1"/>
</dbReference>
<dbReference type="InterPro" id="IPR006620">
    <property type="entry name" value="Pro_4_hyd_alph"/>
</dbReference>
<proteinExistence type="predicted"/>
<evidence type="ECO:0000259" key="6">
    <source>
        <dbReference type="PROSITE" id="PS51471"/>
    </source>
</evidence>
<gene>
    <name evidence="7" type="ORF">orf00162</name>
</gene>
<sequence>MIILLLVIILLVVYLIPTYVEPRVVRGLITDEERVHIIQKAEKKLDVSTIAKNRVVDKKVRDSETAWLDASDPVVKRVMDKCVALTDRPITNCEHLQVLRYKPGGHYKPHQDTFSDTTGNKRMYTIILALNDDYEGGETEFPNLKKKYKMKAGDALFFHTLDNYELMTSKALHGGRPVKSGEKWICNLWVHKHPYTS</sequence>
<dbReference type="GO" id="GO:0004656">
    <property type="term" value="F:procollagen-proline 4-dioxygenase activity"/>
    <property type="evidence" value="ECO:0007669"/>
    <property type="project" value="TreeGrafter"/>
</dbReference>
<keyword evidence="3" id="KW-0223">Dioxygenase</keyword>
<dbReference type="PANTHER" id="PTHR10869:SF246">
    <property type="entry name" value="TRANSMEMBRANE PROLYL 4-HYDROXYLASE"/>
    <property type="match status" value="1"/>
</dbReference>
<reference evidence="7" key="1">
    <citation type="journal article" date="2020" name="Sci. Adv.">
        <title>Virus-host coexistence in phytoplankton through the genomic lens.</title>
        <authorList>
            <person name="Yau S."/>
            <person name="Krasovec M."/>
            <person name="Benites L.F."/>
            <person name="Rombauts S."/>
            <person name="Groussin M."/>
            <person name="Vancaester E."/>
            <person name="Aury J.M."/>
            <person name="Derelle E."/>
            <person name="Desdevises Y."/>
            <person name="Escande M.L."/>
            <person name="Grimsley N."/>
            <person name="Guy J."/>
            <person name="Moreau H."/>
            <person name="Sanchez-Brosseau S."/>
            <person name="van de Peer Y."/>
            <person name="Vandepoele K."/>
            <person name="Gourbiere S."/>
            <person name="Piganeau G."/>
        </authorList>
    </citation>
    <scope>NUCLEOTIDE SEQUENCE</scope>
    <source>
        <strain evidence="7">OmV2</strain>
    </source>
</reference>
<dbReference type="InterPro" id="IPR005123">
    <property type="entry name" value="Oxoglu/Fe-dep_dioxygenase_dom"/>
</dbReference>
<accession>A0A6H1QWC4</accession>
<dbReference type="PANTHER" id="PTHR10869">
    <property type="entry name" value="PROLYL 4-HYDROXYLASE ALPHA SUBUNIT"/>
    <property type="match status" value="1"/>
</dbReference>
<evidence type="ECO:0000256" key="4">
    <source>
        <dbReference type="ARBA" id="ARBA00023002"/>
    </source>
</evidence>
<dbReference type="GO" id="GO:0031418">
    <property type="term" value="F:L-ascorbic acid binding"/>
    <property type="evidence" value="ECO:0007669"/>
    <property type="project" value="InterPro"/>
</dbReference>
<comment type="cofactor">
    <cofactor evidence="1">
        <name>L-ascorbate</name>
        <dbReference type="ChEBI" id="CHEBI:38290"/>
    </cofactor>
</comment>
<evidence type="ECO:0000256" key="3">
    <source>
        <dbReference type="ARBA" id="ARBA00022964"/>
    </source>
</evidence>
<dbReference type="PROSITE" id="PS51471">
    <property type="entry name" value="FE2OG_OXY"/>
    <property type="match status" value="1"/>
</dbReference>
<protein>
    <submittedName>
        <fullName evidence="7">2OG-Fe(II) oxygenase superfamily protein</fullName>
    </submittedName>
</protein>
<organism evidence="7">
    <name type="scientific">Ostreococcus mediterraneus virus 2</name>
    <dbReference type="NCBI Taxonomy" id="2726183"/>
    <lineage>
        <taxon>Viruses</taxon>
        <taxon>Varidnaviria</taxon>
        <taxon>Bamfordvirae</taxon>
        <taxon>Nucleocytoviricota</taxon>
        <taxon>Megaviricetes</taxon>
        <taxon>Algavirales</taxon>
        <taxon>Phycodnaviridae</taxon>
        <taxon>Prasinovirus</taxon>
    </lineage>
</organism>
<dbReference type="Gene3D" id="2.60.120.620">
    <property type="entry name" value="q2cbj1_9rhob like domain"/>
    <property type="match status" value="1"/>
</dbReference>
<dbReference type="InterPro" id="IPR045054">
    <property type="entry name" value="P4HA-like"/>
</dbReference>
<keyword evidence="4" id="KW-0560">Oxidoreductase</keyword>
<dbReference type="SMART" id="SM00702">
    <property type="entry name" value="P4Hc"/>
    <property type="match status" value="1"/>
</dbReference>
<evidence type="ECO:0000256" key="1">
    <source>
        <dbReference type="ARBA" id="ARBA00001961"/>
    </source>
</evidence>
<keyword evidence="5" id="KW-0408">Iron</keyword>
<dbReference type="InterPro" id="IPR044862">
    <property type="entry name" value="Pro_4_hyd_alph_FE2OG_OXY"/>
</dbReference>
<evidence type="ECO:0000256" key="5">
    <source>
        <dbReference type="ARBA" id="ARBA00023004"/>
    </source>
</evidence>
<keyword evidence="2" id="KW-0479">Metal-binding</keyword>
<dbReference type="GO" id="GO:0005506">
    <property type="term" value="F:iron ion binding"/>
    <property type="evidence" value="ECO:0007669"/>
    <property type="project" value="InterPro"/>
</dbReference>
<evidence type="ECO:0000313" key="7">
    <source>
        <dbReference type="EMBL" id="QIZ31162.1"/>
    </source>
</evidence>
<dbReference type="Pfam" id="PF13640">
    <property type="entry name" value="2OG-FeII_Oxy_3"/>
    <property type="match status" value="1"/>
</dbReference>
<evidence type="ECO:0000256" key="2">
    <source>
        <dbReference type="ARBA" id="ARBA00022723"/>
    </source>
</evidence>
<name>A0A6H1QWC4_9PHYC</name>
<feature type="domain" description="Fe2OG dioxygenase" evidence="6">
    <location>
        <begin position="92"/>
        <end position="192"/>
    </location>
</feature>